<proteinExistence type="predicted"/>
<feature type="coiled-coil region" evidence="1">
    <location>
        <begin position="74"/>
        <end position="101"/>
    </location>
</feature>
<dbReference type="EMBL" id="JAGIYQ010000003">
    <property type="protein sequence ID" value="MBP0724675.1"/>
    <property type="molecule type" value="Genomic_DNA"/>
</dbReference>
<accession>A0A940NI03</accession>
<evidence type="ECO:0000313" key="2">
    <source>
        <dbReference type="EMBL" id="MBP0724675.1"/>
    </source>
</evidence>
<dbReference type="Proteomes" id="UP000682134">
    <property type="component" value="Unassembled WGS sequence"/>
</dbReference>
<evidence type="ECO:0000256" key="1">
    <source>
        <dbReference type="SAM" id="Coils"/>
    </source>
</evidence>
<reference evidence="2" key="1">
    <citation type="submission" date="2021-04" db="EMBL/GenBank/DDBJ databases">
        <title>Genome seq and assembly of Bacillus sp.</title>
        <authorList>
            <person name="Chhetri G."/>
        </authorList>
    </citation>
    <scope>NUCLEOTIDE SEQUENCE</scope>
    <source>
        <strain evidence="2">RG28</strain>
    </source>
</reference>
<keyword evidence="1" id="KW-0175">Coiled coil</keyword>
<evidence type="ECO:0000313" key="3">
    <source>
        <dbReference type="Proteomes" id="UP000682134"/>
    </source>
</evidence>
<dbReference type="RefSeq" id="WP_209403442.1">
    <property type="nucleotide sequence ID" value="NZ_JAGIYQ010000003.1"/>
</dbReference>
<keyword evidence="3" id="KW-1185">Reference proteome</keyword>
<gene>
    <name evidence="2" type="ORF">J5Y03_05670</name>
</gene>
<dbReference type="AlphaFoldDB" id="A0A940NI03"/>
<organism evidence="2 3">
    <name type="scientific">Gottfriedia endophytica</name>
    <dbReference type="NCBI Taxonomy" id="2820819"/>
    <lineage>
        <taxon>Bacteria</taxon>
        <taxon>Bacillati</taxon>
        <taxon>Bacillota</taxon>
        <taxon>Bacilli</taxon>
        <taxon>Bacillales</taxon>
        <taxon>Bacillaceae</taxon>
        <taxon>Gottfriedia</taxon>
    </lineage>
</organism>
<sequence>MTNQNFTDPLKIWKEIYDTNEKFFGKMVNDSVQKEEFSSWMGTILDFNLYCKKMLNDQSKLFLDANNFPSKDDIASVASMVVNVEAKVDALEEQLDNQQSSEVDVLSLKKDVTKLKTDTKSIQTQIGEVKSTLSNIEELLKKITSEK</sequence>
<name>A0A940NI03_9BACI</name>
<comment type="caution">
    <text evidence="2">The sequence shown here is derived from an EMBL/GenBank/DDBJ whole genome shotgun (WGS) entry which is preliminary data.</text>
</comment>
<protein>
    <submittedName>
        <fullName evidence="2">DUF2730 family protein</fullName>
    </submittedName>
</protein>